<comment type="subunit">
    <text evidence="3 16">Monomer.</text>
</comment>
<evidence type="ECO:0000256" key="12">
    <source>
        <dbReference type="ARBA" id="ARBA00022932"/>
    </source>
</evidence>
<dbReference type="KEGG" id="ain:Acin_0155"/>
<dbReference type="PATRIC" id="fig|568816.4.peg.147"/>
<dbReference type="InterPro" id="IPR043128">
    <property type="entry name" value="Rev_trsase/Diguanyl_cyclase"/>
</dbReference>
<dbReference type="Proteomes" id="UP000007093">
    <property type="component" value="Chromosome"/>
</dbReference>
<dbReference type="GO" id="GO:0009432">
    <property type="term" value="P:SOS response"/>
    <property type="evidence" value="ECO:0007669"/>
    <property type="project" value="TreeGrafter"/>
</dbReference>
<gene>
    <name evidence="16" type="primary">dinB</name>
    <name evidence="18" type="ordered locus">Acin_0155</name>
</gene>
<dbReference type="eggNOG" id="COG0389">
    <property type="taxonomic scope" value="Bacteria"/>
</dbReference>
<evidence type="ECO:0000256" key="9">
    <source>
        <dbReference type="ARBA" id="ARBA00022723"/>
    </source>
</evidence>
<evidence type="ECO:0000313" key="19">
    <source>
        <dbReference type="Proteomes" id="UP000007093"/>
    </source>
</evidence>
<evidence type="ECO:0000256" key="1">
    <source>
        <dbReference type="ARBA" id="ARBA00004496"/>
    </source>
</evidence>
<dbReference type="InterPro" id="IPR043502">
    <property type="entry name" value="DNA/RNA_pol_sf"/>
</dbReference>
<dbReference type="InterPro" id="IPR001126">
    <property type="entry name" value="UmuC"/>
</dbReference>
<dbReference type="RefSeq" id="WP_009015735.1">
    <property type="nucleotide sequence ID" value="NC_016077.1"/>
</dbReference>
<keyword evidence="19" id="KW-1185">Reference proteome</keyword>
<dbReference type="GO" id="GO:0000287">
    <property type="term" value="F:magnesium ion binding"/>
    <property type="evidence" value="ECO:0007669"/>
    <property type="project" value="UniProtKB-UniRule"/>
</dbReference>
<dbReference type="GO" id="GO:0042276">
    <property type="term" value="P:error-prone translesion synthesis"/>
    <property type="evidence" value="ECO:0007669"/>
    <property type="project" value="TreeGrafter"/>
</dbReference>
<evidence type="ECO:0000256" key="16">
    <source>
        <dbReference type="HAMAP-Rule" id="MF_01113"/>
    </source>
</evidence>
<evidence type="ECO:0000256" key="3">
    <source>
        <dbReference type="ARBA" id="ARBA00011245"/>
    </source>
</evidence>
<dbReference type="PANTHER" id="PTHR11076:SF33">
    <property type="entry name" value="DNA POLYMERASE KAPPA"/>
    <property type="match status" value="1"/>
</dbReference>
<dbReference type="EC" id="2.7.7.7" evidence="16"/>
<organism evidence="18 19">
    <name type="scientific">Acidaminococcus intestini (strain RyC-MR95)</name>
    <dbReference type="NCBI Taxonomy" id="568816"/>
    <lineage>
        <taxon>Bacteria</taxon>
        <taxon>Bacillati</taxon>
        <taxon>Bacillota</taxon>
        <taxon>Negativicutes</taxon>
        <taxon>Acidaminococcales</taxon>
        <taxon>Acidaminococcaceae</taxon>
        <taxon>Acidaminococcus</taxon>
    </lineage>
</organism>
<evidence type="ECO:0000256" key="2">
    <source>
        <dbReference type="ARBA" id="ARBA00010945"/>
    </source>
</evidence>
<keyword evidence="7 16" id="KW-0548">Nucleotidyltransferase</keyword>
<dbReference type="Gene3D" id="3.40.1170.60">
    <property type="match status" value="1"/>
</dbReference>
<dbReference type="NCBIfam" id="NF010731">
    <property type="entry name" value="PRK14133.1"/>
    <property type="match status" value="1"/>
</dbReference>
<evidence type="ECO:0000256" key="11">
    <source>
        <dbReference type="ARBA" id="ARBA00022842"/>
    </source>
</evidence>
<feature type="binding site" evidence="16">
    <location>
        <position position="16"/>
    </location>
    <ligand>
        <name>Mg(2+)</name>
        <dbReference type="ChEBI" id="CHEBI:18420"/>
    </ligand>
</feature>
<keyword evidence="14 16" id="KW-0234">DNA repair</keyword>
<dbReference type="NCBIfam" id="NF002677">
    <property type="entry name" value="PRK02406.1"/>
    <property type="match status" value="1"/>
</dbReference>
<dbReference type="SUPFAM" id="SSF100879">
    <property type="entry name" value="Lesion bypass DNA polymerase (Y-family), little finger domain"/>
    <property type="match status" value="1"/>
</dbReference>
<dbReference type="PANTHER" id="PTHR11076">
    <property type="entry name" value="DNA REPAIR POLYMERASE UMUC / TRANSFERASE FAMILY MEMBER"/>
    <property type="match status" value="1"/>
</dbReference>
<feature type="site" description="Substrate discrimination" evidence="16">
    <location>
        <position position="21"/>
    </location>
</feature>
<dbReference type="FunFam" id="3.30.1490.100:FF:000004">
    <property type="entry name" value="DNA polymerase IV"/>
    <property type="match status" value="1"/>
</dbReference>
<comment type="subcellular location">
    <subcellularLocation>
        <location evidence="1 16">Cytoplasm</location>
    </subcellularLocation>
</comment>
<dbReference type="GO" id="GO:0003887">
    <property type="term" value="F:DNA-directed DNA polymerase activity"/>
    <property type="evidence" value="ECO:0007669"/>
    <property type="project" value="UniProtKB-UniRule"/>
</dbReference>
<dbReference type="InterPro" id="IPR036775">
    <property type="entry name" value="DNA_pol_Y-fam_lit_finger_sf"/>
</dbReference>
<dbReference type="EMBL" id="CP003058">
    <property type="protein sequence ID" value="AEQ21404.1"/>
    <property type="molecule type" value="Genomic_DNA"/>
</dbReference>
<evidence type="ECO:0000256" key="14">
    <source>
        <dbReference type="ARBA" id="ARBA00023204"/>
    </source>
</evidence>
<keyword evidence="12 16" id="KW-0239">DNA-directed DNA polymerase</keyword>
<evidence type="ECO:0000256" key="6">
    <source>
        <dbReference type="ARBA" id="ARBA00022679"/>
    </source>
</evidence>
<keyword evidence="11 16" id="KW-0460">Magnesium</keyword>
<evidence type="ECO:0000256" key="8">
    <source>
        <dbReference type="ARBA" id="ARBA00022705"/>
    </source>
</evidence>
<dbReference type="AlphaFoldDB" id="G4Q6Q6"/>
<evidence type="ECO:0000259" key="17">
    <source>
        <dbReference type="PROSITE" id="PS50173"/>
    </source>
</evidence>
<evidence type="ECO:0000256" key="10">
    <source>
        <dbReference type="ARBA" id="ARBA00022763"/>
    </source>
</evidence>
<comment type="cofactor">
    <cofactor evidence="16">
        <name>Mg(2+)</name>
        <dbReference type="ChEBI" id="CHEBI:18420"/>
    </cofactor>
    <text evidence="16">Binds 2 magnesium ions per subunit.</text>
</comment>
<dbReference type="GO" id="GO:0003684">
    <property type="term" value="F:damaged DNA binding"/>
    <property type="evidence" value="ECO:0007669"/>
    <property type="project" value="InterPro"/>
</dbReference>
<evidence type="ECO:0000256" key="4">
    <source>
        <dbReference type="ARBA" id="ARBA00022457"/>
    </source>
</evidence>
<dbReference type="PROSITE" id="PS50173">
    <property type="entry name" value="UMUC"/>
    <property type="match status" value="1"/>
</dbReference>
<dbReference type="GO" id="GO:0006281">
    <property type="term" value="P:DNA repair"/>
    <property type="evidence" value="ECO:0007669"/>
    <property type="project" value="UniProtKB-UniRule"/>
</dbReference>
<keyword evidence="8 16" id="KW-0235">DNA replication</keyword>
<dbReference type="GO" id="GO:0005829">
    <property type="term" value="C:cytosol"/>
    <property type="evidence" value="ECO:0007669"/>
    <property type="project" value="TreeGrafter"/>
</dbReference>
<accession>G4Q6Q6</accession>
<dbReference type="Gene3D" id="3.30.70.270">
    <property type="match status" value="1"/>
</dbReference>
<dbReference type="CDD" id="cd03586">
    <property type="entry name" value="PolY_Pol_IV_kappa"/>
    <property type="match status" value="1"/>
</dbReference>
<dbReference type="STRING" id="568816.Acin_0155"/>
<comment type="similarity">
    <text evidence="2 16">Belongs to the DNA polymerase type-Y family.</text>
</comment>
<dbReference type="InterPro" id="IPR022880">
    <property type="entry name" value="DNApol_IV"/>
</dbReference>
<dbReference type="InterPro" id="IPR050116">
    <property type="entry name" value="DNA_polymerase-Y"/>
</dbReference>
<dbReference type="Gene3D" id="3.30.1490.100">
    <property type="entry name" value="DNA polymerase, Y-family, little finger domain"/>
    <property type="match status" value="1"/>
</dbReference>
<dbReference type="HOGENOM" id="CLU_012348_1_2_9"/>
<keyword evidence="4 16" id="KW-0515">Mutator protein</keyword>
<dbReference type="NCBIfam" id="NF002751">
    <property type="entry name" value="PRK02794.1"/>
    <property type="match status" value="1"/>
</dbReference>
<feature type="binding site" evidence="16">
    <location>
        <position position="110"/>
    </location>
    <ligand>
        <name>Mg(2+)</name>
        <dbReference type="ChEBI" id="CHEBI:18420"/>
    </ligand>
</feature>
<dbReference type="SUPFAM" id="SSF56672">
    <property type="entry name" value="DNA/RNA polymerases"/>
    <property type="match status" value="1"/>
</dbReference>
<keyword evidence="9 16" id="KW-0479">Metal-binding</keyword>
<evidence type="ECO:0000256" key="7">
    <source>
        <dbReference type="ARBA" id="ARBA00022695"/>
    </source>
</evidence>
<keyword evidence="6 16" id="KW-0808">Transferase</keyword>
<dbReference type="GeneID" id="92877532"/>
<dbReference type="HAMAP" id="MF_01113">
    <property type="entry name" value="DNApol_IV"/>
    <property type="match status" value="1"/>
</dbReference>
<dbReference type="Pfam" id="PF00817">
    <property type="entry name" value="IMS"/>
    <property type="match status" value="1"/>
</dbReference>
<evidence type="ECO:0000256" key="15">
    <source>
        <dbReference type="ARBA" id="ARBA00049244"/>
    </source>
</evidence>
<keyword evidence="13 16" id="KW-0238">DNA-binding</keyword>
<comment type="function">
    <text evidence="16">Poorly processive, error-prone DNA polymerase involved in untargeted mutagenesis. Copies undamaged DNA at stalled replication forks, which arise in vivo from mismatched or misaligned primer ends. These misaligned primers can be extended by PolIV. Exhibits no 3'-5' exonuclease (proofreading) activity. May be involved in translesional synthesis, in conjunction with the beta clamp from PolIII.</text>
</comment>
<feature type="active site" evidence="16">
    <location>
        <position position="111"/>
    </location>
</feature>
<keyword evidence="10 16" id="KW-0227">DNA damage</keyword>
<dbReference type="Gene3D" id="1.10.150.20">
    <property type="entry name" value="5' to 3' exonuclease, C-terminal subdomain"/>
    <property type="match status" value="1"/>
</dbReference>
<sequence>MKPVSSNRPRWIMHVDMDAFFASVEQLDHPEYRNRPVIVGGLSGRGVVSTASYEARRFGVHSAMPMKEALERCPKGIFVEGRYGRYLELSQKIRQIFHEFSPLVEPLSIDEAFLDLTGMERLVGDIPALGLRIKERIKKETGLTASVGLAPNKFLAKLASDLKKPNGLVIIRQSEAASRIAPLPISRIFGIGARSASLLTRFGIRTIGDLAACDASFLSPLFGKNTETILRFAHGLDNRPVIPDEKRQSLGRELTFEKDLRDHAVILEILWNLSQEVGFRLRSAGLSGYTVTLKMKTQDFKVHTRSLSSDLPLQLDEEIMERVKILTRRNPLRDPVRLLGVTVSHLVPQESSEQNLFSKSDRNTQRSLAVDALKKRFGETIIKKGAPPIPYKKSHDL</sequence>
<name>G4Q6Q6_ACIIR</name>
<evidence type="ECO:0000313" key="18">
    <source>
        <dbReference type="EMBL" id="AEQ21404.1"/>
    </source>
</evidence>
<feature type="domain" description="UmuC" evidence="17">
    <location>
        <begin position="12"/>
        <end position="192"/>
    </location>
</feature>
<dbReference type="Pfam" id="PF11799">
    <property type="entry name" value="IMS_C"/>
    <property type="match status" value="1"/>
</dbReference>
<dbReference type="InParanoid" id="G4Q6Q6"/>
<dbReference type="GO" id="GO:0006261">
    <property type="term" value="P:DNA-templated DNA replication"/>
    <property type="evidence" value="ECO:0007669"/>
    <property type="project" value="UniProtKB-UniRule"/>
</dbReference>
<dbReference type="FunFam" id="3.40.1170.60:FF:000001">
    <property type="entry name" value="DNA polymerase IV"/>
    <property type="match status" value="1"/>
</dbReference>
<comment type="catalytic activity">
    <reaction evidence="15 16">
        <text>DNA(n) + a 2'-deoxyribonucleoside 5'-triphosphate = DNA(n+1) + diphosphate</text>
        <dbReference type="Rhea" id="RHEA:22508"/>
        <dbReference type="Rhea" id="RHEA-COMP:17339"/>
        <dbReference type="Rhea" id="RHEA-COMP:17340"/>
        <dbReference type="ChEBI" id="CHEBI:33019"/>
        <dbReference type="ChEBI" id="CHEBI:61560"/>
        <dbReference type="ChEBI" id="CHEBI:173112"/>
        <dbReference type="EC" id="2.7.7.7"/>
    </reaction>
</comment>
<keyword evidence="5 16" id="KW-0963">Cytoplasm</keyword>
<evidence type="ECO:0000256" key="13">
    <source>
        <dbReference type="ARBA" id="ARBA00023125"/>
    </source>
</evidence>
<protein>
    <recommendedName>
        <fullName evidence="16">DNA polymerase IV</fullName>
        <shortName evidence="16">Pol IV</shortName>
        <ecNumber evidence="16">2.7.7.7</ecNumber>
    </recommendedName>
</protein>
<dbReference type="InterPro" id="IPR017961">
    <property type="entry name" value="DNA_pol_Y-fam_little_finger"/>
</dbReference>
<proteinExistence type="inferred from homology"/>
<evidence type="ECO:0000256" key="5">
    <source>
        <dbReference type="ARBA" id="ARBA00022490"/>
    </source>
</evidence>
<dbReference type="FunCoup" id="G4Q6Q6">
    <property type="interactions" value="359"/>
</dbReference>
<reference evidence="18 19" key="1">
    <citation type="journal article" date="2011" name="J. Bacteriol.">
        <title>Complete genome sequence of Acidaminococcus intestini RYC-MR95, a Gram-negative bacterium from the phylum Firmicutes.</title>
        <authorList>
            <person name="D'Auria G."/>
            <person name="Galan J.C."/>
            <person name="Rodriguez-Alcayna M."/>
            <person name="Moya A."/>
            <person name="Baquero F."/>
            <person name="Latorre A."/>
        </authorList>
    </citation>
    <scope>NUCLEOTIDE SEQUENCE [LARGE SCALE GENOMIC DNA]</scope>
    <source>
        <strain evidence="18 19">RyC-MR95</strain>
    </source>
</reference>